<accession>A0A9D6Z5V3</accession>
<organism evidence="2 3">
    <name type="scientific">Desulfomonile tiedjei</name>
    <dbReference type="NCBI Taxonomy" id="2358"/>
    <lineage>
        <taxon>Bacteria</taxon>
        <taxon>Pseudomonadati</taxon>
        <taxon>Thermodesulfobacteriota</taxon>
        <taxon>Desulfomonilia</taxon>
        <taxon>Desulfomonilales</taxon>
        <taxon>Desulfomonilaceae</taxon>
        <taxon>Desulfomonile</taxon>
    </lineage>
</organism>
<name>A0A9D6Z5V3_9BACT</name>
<dbReference type="InterPro" id="IPR008719">
    <property type="entry name" value="N2O_reductase_NosL"/>
</dbReference>
<dbReference type="PANTHER" id="PTHR41247:SF1">
    <property type="entry name" value="HTH-TYPE TRANSCRIPTIONAL REPRESSOR YCNK"/>
    <property type="match status" value="1"/>
</dbReference>
<feature type="signal peptide" evidence="1">
    <location>
        <begin position="1"/>
        <end position="27"/>
    </location>
</feature>
<comment type="caution">
    <text evidence="2">The sequence shown here is derived from an EMBL/GenBank/DDBJ whole genome shotgun (WGS) entry which is preliminary data.</text>
</comment>
<keyword evidence="1" id="KW-0732">Signal</keyword>
<gene>
    <name evidence="2" type="ORF">HY912_23845</name>
</gene>
<dbReference type="EMBL" id="JACRDE010000622">
    <property type="protein sequence ID" value="MBI5252539.1"/>
    <property type="molecule type" value="Genomic_DNA"/>
</dbReference>
<feature type="chain" id="PRO_5039007475" evidence="1">
    <location>
        <begin position="28"/>
        <end position="176"/>
    </location>
</feature>
<protein>
    <submittedName>
        <fullName evidence="2">Nitrous oxide reductase accessory protein NosL</fullName>
    </submittedName>
</protein>
<reference evidence="2" key="1">
    <citation type="submission" date="2020-07" db="EMBL/GenBank/DDBJ databases">
        <title>Huge and variable diversity of episymbiotic CPR bacteria and DPANN archaea in groundwater ecosystems.</title>
        <authorList>
            <person name="He C.Y."/>
            <person name="Keren R."/>
            <person name="Whittaker M."/>
            <person name="Farag I.F."/>
            <person name="Doudna J."/>
            <person name="Cate J.H.D."/>
            <person name="Banfield J.F."/>
        </authorList>
    </citation>
    <scope>NUCLEOTIDE SEQUENCE</scope>
    <source>
        <strain evidence="2">NC_groundwater_1664_Pr3_B-0.1um_52_9</strain>
    </source>
</reference>
<evidence type="ECO:0000313" key="2">
    <source>
        <dbReference type="EMBL" id="MBI5252539.1"/>
    </source>
</evidence>
<dbReference type="Proteomes" id="UP000807825">
    <property type="component" value="Unassembled WGS sequence"/>
</dbReference>
<dbReference type="SUPFAM" id="SSF160387">
    <property type="entry name" value="NosL/MerB-like"/>
    <property type="match status" value="1"/>
</dbReference>
<sequence length="176" mass="19076">MCSNYSNLFSATVVFILNLFVALTAVADTVDLPDGSKLDLSQICPVCEMKIESSVTGPGAVVFKDGKVVGFDGPADLFRYLLSPEKYGYDPANIKNTYVTEHGTKKFVDAKQAFYVVGAELKAIMGPEAIPFANKADAEKFSSQNKGKKVAASSGITLDDLTVKKKSLRMEKDHKH</sequence>
<dbReference type="AlphaFoldDB" id="A0A9D6Z5V3"/>
<evidence type="ECO:0000313" key="3">
    <source>
        <dbReference type="Proteomes" id="UP000807825"/>
    </source>
</evidence>
<evidence type="ECO:0000256" key="1">
    <source>
        <dbReference type="SAM" id="SignalP"/>
    </source>
</evidence>
<proteinExistence type="predicted"/>
<dbReference type="Gene3D" id="3.30.70.2050">
    <property type="match status" value="1"/>
</dbReference>
<dbReference type="PANTHER" id="PTHR41247">
    <property type="entry name" value="HTH-TYPE TRANSCRIPTIONAL REPRESSOR YCNK"/>
    <property type="match status" value="1"/>
</dbReference>
<dbReference type="Pfam" id="PF05573">
    <property type="entry name" value="NosL"/>
    <property type="match status" value="1"/>
</dbReference>